<name>A0AAJ4MRG4_9BURK</name>
<protein>
    <submittedName>
        <fullName evidence="1">Uncharacterized protein</fullName>
    </submittedName>
</protein>
<sequence>MPYIKVVNGVMQEFNAAGVNTGKVSGIGLNAHAYLERRQWSATAPLAPEVEHPDYSTDLPYLAANGFKYIQVMVAPFNGRQADGTGYQVWDYVVGEPRFATDNTVVDLRIQDKYWEARQPACLAERHTPYGRAIGMLLGLECGENHGARRFEPGGDAGVQ</sequence>
<organism evidence="1 2">
    <name type="scientific">Janthinobacterium lividum</name>
    <dbReference type="NCBI Taxonomy" id="29581"/>
    <lineage>
        <taxon>Bacteria</taxon>
        <taxon>Pseudomonadati</taxon>
        <taxon>Pseudomonadota</taxon>
        <taxon>Betaproteobacteria</taxon>
        <taxon>Burkholderiales</taxon>
        <taxon>Oxalobacteraceae</taxon>
        <taxon>Janthinobacterium</taxon>
    </lineage>
</organism>
<dbReference type="EMBL" id="CP071520">
    <property type="protein sequence ID" value="QSX95677.1"/>
    <property type="molecule type" value="Genomic_DNA"/>
</dbReference>
<accession>A0AAJ4MRG4</accession>
<proteinExistence type="predicted"/>
<dbReference type="Proteomes" id="UP000662821">
    <property type="component" value="Chromosome"/>
</dbReference>
<dbReference type="RefSeq" id="WP_151096787.1">
    <property type="nucleotide sequence ID" value="NZ_CP071520.1"/>
</dbReference>
<gene>
    <name evidence="1" type="ORF">J3P46_23975</name>
</gene>
<evidence type="ECO:0000313" key="2">
    <source>
        <dbReference type="Proteomes" id="UP000662821"/>
    </source>
</evidence>
<evidence type="ECO:0000313" key="1">
    <source>
        <dbReference type="EMBL" id="QSX95677.1"/>
    </source>
</evidence>
<reference evidence="1 2" key="1">
    <citation type="submission" date="2021-03" db="EMBL/GenBank/DDBJ databases">
        <title>Draft genome sequence of Janthinobacterium sp. strain PLB02 isolated from infected primmorphs (Lubomirskia baicalensis).</title>
        <authorList>
            <person name="Chernogor L.I."/>
            <person name="Belikov S.I."/>
            <person name="Petrushin I.S."/>
        </authorList>
    </citation>
    <scope>NUCLEOTIDE SEQUENCE [LARGE SCALE GENOMIC DNA]</scope>
    <source>
        <strain evidence="1 2">PLB02</strain>
    </source>
</reference>
<dbReference type="AlphaFoldDB" id="A0AAJ4MRG4"/>